<feature type="compositionally biased region" description="Basic and acidic residues" evidence="1">
    <location>
        <begin position="14"/>
        <end position="25"/>
    </location>
</feature>
<accession>W9QFE5</accession>
<evidence type="ECO:0000313" key="3">
    <source>
        <dbReference type="Proteomes" id="UP000030645"/>
    </source>
</evidence>
<feature type="region of interest" description="Disordered" evidence="1">
    <location>
        <begin position="1"/>
        <end position="50"/>
    </location>
</feature>
<dbReference type="AlphaFoldDB" id="W9QFE5"/>
<organism evidence="2 3">
    <name type="scientific">Morus notabilis</name>
    <dbReference type="NCBI Taxonomy" id="981085"/>
    <lineage>
        <taxon>Eukaryota</taxon>
        <taxon>Viridiplantae</taxon>
        <taxon>Streptophyta</taxon>
        <taxon>Embryophyta</taxon>
        <taxon>Tracheophyta</taxon>
        <taxon>Spermatophyta</taxon>
        <taxon>Magnoliopsida</taxon>
        <taxon>eudicotyledons</taxon>
        <taxon>Gunneridae</taxon>
        <taxon>Pentapetalae</taxon>
        <taxon>rosids</taxon>
        <taxon>fabids</taxon>
        <taxon>Rosales</taxon>
        <taxon>Moraceae</taxon>
        <taxon>Moreae</taxon>
        <taxon>Morus</taxon>
    </lineage>
</organism>
<evidence type="ECO:0000313" key="2">
    <source>
        <dbReference type="EMBL" id="EXB33238.1"/>
    </source>
</evidence>
<gene>
    <name evidence="2" type="ORF">L484_005130</name>
</gene>
<dbReference type="EMBL" id="KE343529">
    <property type="protein sequence ID" value="EXB33238.1"/>
    <property type="molecule type" value="Genomic_DNA"/>
</dbReference>
<proteinExistence type="predicted"/>
<keyword evidence="3" id="KW-1185">Reference proteome</keyword>
<dbReference type="Proteomes" id="UP000030645">
    <property type="component" value="Unassembled WGS sequence"/>
</dbReference>
<evidence type="ECO:0000256" key="1">
    <source>
        <dbReference type="SAM" id="MobiDB-lite"/>
    </source>
</evidence>
<protein>
    <submittedName>
        <fullName evidence="2">Uncharacterized protein</fullName>
    </submittedName>
</protein>
<name>W9QFE5_9ROSA</name>
<reference evidence="3" key="1">
    <citation type="submission" date="2013-01" db="EMBL/GenBank/DDBJ databases">
        <title>Draft Genome Sequence of a Mulberry Tree, Morus notabilis C.K. Schneid.</title>
        <authorList>
            <person name="He N."/>
            <person name="Zhao S."/>
        </authorList>
    </citation>
    <scope>NUCLEOTIDE SEQUENCE</scope>
</reference>
<sequence length="85" mass="9443">MITENPKEKRKKKKGEESYLRKKSDQLSPTSCRQVIPQAPSLPPKSYQARHSAASLVRPSRLLCTAKSSTRQPSRLIAIVAASKP</sequence>